<dbReference type="HOGENOM" id="CLU_102878_1_0_9"/>
<dbReference type="InterPro" id="IPR015867">
    <property type="entry name" value="N-reg_PII/ATP_PRibTrfase_C"/>
</dbReference>
<dbReference type="Proteomes" id="UP000000370">
    <property type="component" value="Chromosome"/>
</dbReference>
<dbReference type="eggNOG" id="COG0347">
    <property type="taxonomic scope" value="Bacteria"/>
</dbReference>
<dbReference type="GO" id="GO:0006808">
    <property type="term" value="P:regulation of nitrogen utilization"/>
    <property type="evidence" value="ECO:0007669"/>
    <property type="project" value="InterPro"/>
</dbReference>
<dbReference type="EMBL" id="CP000885">
    <property type="protein sequence ID" value="ABX42975.1"/>
    <property type="molecule type" value="Genomic_DNA"/>
</dbReference>
<dbReference type="Gene3D" id="3.30.70.120">
    <property type="match status" value="2"/>
</dbReference>
<dbReference type="InterPro" id="IPR002187">
    <property type="entry name" value="N-reg_PII"/>
</dbReference>
<sequence>MDDASLNKHYELLCMIVNHGQAGKVMKIAKQQGITGCTVFLGYGTIKNRILEFLEINDIRKEIILTVGEKSVIRNAAETISTEFEFHKPRHGIAFTMDVANFISSRGCIYKKDRERVGVEKTMYNSIFTVVEKGKAEDVIEAAQKAGSKGGTIINARGSGIHETQKLFNMDIEPEKEIVLILSEESITDAIVKSISECLQIEDPGKGVLFVLDVSKTFGLY</sequence>
<accession>A9KMW4</accession>
<keyword evidence="2" id="KW-1185">Reference proteome</keyword>
<dbReference type="InterPro" id="IPR011322">
    <property type="entry name" value="N-reg_PII-like_a/b"/>
</dbReference>
<evidence type="ECO:0000313" key="1">
    <source>
        <dbReference type="EMBL" id="ABX42975.1"/>
    </source>
</evidence>
<dbReference type="Pfam" id="PF00543">
    <property type="entry name" value="P-II"/>
    <property type="match status" value="1"/>
</dbReference>
<evidence type="ECO:0000313" key="2">
    <source>
        <dbReference type="Proteomes" id="UP000000370"/>
    </source>
</evidence>
<dbReference type="RefSeq" id="WP_012200627.1">
    <property type="nucleotide sequence ID" value="NC_010001.1"/>
</dbReference>
<organism evidence="1 2">
    <name type="scientific">Lachnoclostridium phytofermentans (strain ATCC 700394 / DSM 18823 / ISDg)</name>
    <name type="common">Clostridium phytofermentans</name>
    <dbReference type="NCBI Taxonomy" id="357809"/>
    <lineage>
        <taxon>Bacteria</taxon>
        <taxon>Bacillati</taxon>
        <taxon>Bacillota</taxon>
        <taxon>Clostridia</taxon>
        <taxon>Lachnospirales</taxon>
        <taxon>Lachnospiraceae</taxon>
    </lineage>
</organism>
<dbReference type="PROSITE" id="PS51343">
    <property type="entry name" value="PII_GLNB_DOM"/>
    <property type="match status" value="1"/>
</dbReference>
<dbReference type="AlphaFoldDB" id="A9KMW4"/>
<dbReference type="STRING" id="357809.Cphy_2614"/>
<reference evidence="2" key="1">
    <citation type="submission" date="2007-11" db="EMBL/GenBank/DDBJ databases">
        <title>Complete genome sequence of Clostridium phytofermentans ISDg.</title>
        <authorList>
            <person name="Leschine S.B."/>
            <person name="Warnick T.A."/>
            <person name="Blanchard J.L."/>
            <person name="Schnell D.J."/>
            <person name="Petit E.L."/>
            <person name="LaTouf W.G."/>
            <person name="Copeland A."/>
            <person name="Lucas S."/>
            <person name="Lapidus A."/>
            <person name="Barry K."/>
            <person name="Glavina del Rio T."/>
            <person name="Dalin E."/>
            <person name="Tice H."/>
            <person name="Pitluck S."/>
            <person name="Kiss H."/>
            <person name="Brettin T."/>
            <person name="Bruce D."/>
            <person name="Detter J.C."/>
            <person name="Han C."/>
            <person name="Kuske C."/>
            <person name="Schmutz J."/>
            <person name="Larimer F."/>
            <person name="Land M."/>
            <person name="Hauser L."/>
            <person name="Kyrpides N."/>
            <person name="Kim E.A."/>
            <person name="Richardson P."/>
        </authorList>
    </citation>
    <scope>NUCLEOTIDE SEQUENCE [LARGE SCALE GENOMIC DNA]</scope>
    <source>
        <strain evidence="2">ATCC 700394 / DSM 18823 / ISDg</strain>
    </source>
</reference>
<dbReference type="SMART" id="SM00938">
    <property type="entry name" value="P-II"/>
    <property type="match status" value="1"/>
</dbReference>
<dbReference type="SUPFAM" id="SSF54913">
    <property type="entry name" value="GlnB-like"/>
    <property type="match status" value="2"/>
</dbReference>
<dbReference type="OrthoDB" id="9803021at2"/>
<name>A9KMW4_LACP7</name>
<dbReference type="KEGG" id="cpy:Cphy_2614"/>
<gene>
    <name evidence="1" type="ordered locus">Cphy_2614</name>
</gene>
<proteinExistence type="predicted"/>
<protein>
    <submittedName>
        <fullName evidence="1">Nitrogen regulatory protein P-II</fullName>
    </submittedName>
</protein>
<dbReference type="GO" id="GO:0030234">
    <property type="term" value="F:enzyme regulator activity"/>
    <property type="evidence" value="ECO:0007669"/>
    <property type="project" value="InterPro"/>
</dbReference>